<reference evidence="1 2" key="1">
    <citation type="journal article" date="2016" name="Mol. Biol. Evol.">
        <title>Comparative Genomics of Early-Diverging Mushroom-Forming Fungi Provides Insights into the Origins of Lignocellulose Decay Capabilities.</title>
        <authorList>
            <person name="Nagy L.G."/>
            <person name="Riley R."/>
            <person name="Tritt A."/>
            <person name="Adam C."/>
            <person name="Daum C."/>
            <person name="Floudas D."/>
            <person name="Sun H."/>
            <person name="Yadav J.S."/>
            <person name="Pangilinan J."/>
            <person name="Larsson K.H."/>
            <person name="Matsuura K."/>
            <person name="Barry K."/>
            <person name="Labutti K."/>
            <person name="Kuo R."/>
            <person name="Ohm R.A."/>
            <person name="Bhattacharya S.S."/>
            <person name="Shirouzu T."/>
            <person name="Yoshinaga Y."/>
            <person name="Martin F.M."/>
            <person name="Grigoriev I.V."/>
            <person name="Hibbett D.S."/>
        </authorList>
    </citation>
    <scope>NUCLEOTIDE SEQUENCE [LARGE SCALE GENOMIC DNA]</scope>
    <source>
        <strain evidence="1 2">93-53</strain>
    </source>
</reference>
<proteinExistence type="predicted"/>
<dbReference type="GeneID" id="63821694"/>
<accession>A0A165DEP2</accession>
<dbReference type="InParanoid" id="A0A165DEP2"/>
<dbReference type="AlphaFoldDB" id="A0A165DEP2"/>
<dbReference type="Proteomes" id="UP000076871">
    <property type="component" value="Unassembled WGS sequence"/>
</dbReference>
<evidence type="ECO:0000313" key="2">
    <source>
        <dbReference type="Proteomes" id="UP000076871"/>
    </source>
</evidence>
<evidence type="ECO:0000313" key="1">
    <source>
        <dbReference type="EMBL" id="KZT04721.1"/>
    </source>
</evidence>
<dbReference type="OrthoDB" id="3254930at2759"/>
<keyword evidence="2" id="KW-1185">Reference proteome</keyword>
<sequence>PQSLYHNPQLYPQMFPWLFPYGLGGLNNDRGSKRVSKSKRKQQLLMYHDKCFQLKLYFPLVTFNHEQIKNATTARFLLIKKQNFHEIVNRIVNLPLATL</sequence>
<feature type="non-terminal residue" evidence="1">
    <location>
        <position position="1"/>
    </location>
</feature>
<organism evidence="1 2">
    <name type="scientific">Laetiporus sulphureus 93-53</name>
    <dbReference type="NCBI Taxonomy" id="1314785"/>
    <lineage>
        <taxon>Eukaryota</taxon>
        <taxon>Fungi</taxon>
        <taxon>Dikarya</taxon>
        <taxon>Basidiomycota</taxon>
        <taxon>Agaricomycotina</taxon>
        <taxon>Agaricomycetes</taxon>
        <taxon>Polyporales</taxon>
        <taxon>Laetiporus</taxon>
    </lineage>
</organism>
<gene>
    <name evidence="1" type="ORF">LAESUDRAFT_657176</name>
</gene>
<dbReference type="RefSeq" id="XP_040762461.1">
    <property type="nucleotide sequence ID" value="XM_040904664.1"/>
</dbReference>
<name>A0A165DEP2_9APHY</name>
<dbReference type="EMBL" id="KV427634">
    <property type="protein sequence ID" value="KZT04721.1"/>
    <property type="molecule type" value="Genomic_DNA"/>
</dbReference>
<dbReference type="STRING" id="1314785.A0A165DEP2"/>
<protein>
    <submittedName>
        <fullName evidence="1">Uncharacterized protein</fullName>
    </submittedName>
</protein>